<sequence length="216" mass="25166">MKCPYCTKELSKNNICNNLSCSNYQKKVHENISFCKNNNIENDSTESIDDNEKFNIDYLNSDISDEEFKSFVGEKKSSYYIEYFNRYKINNRFISWNWASFFFGAYWLLYRKLFLIFFLFLLITTGTVSLLGPFSAFTGVIISLVLGMFGNNIYIRFIEHKIFSIRDFSKNISKNISPNLTHNDYIKLLTSKGGTNSALAFLIILLINFLTIALLY</sequence>
<accession>A0A0M1LDF8</accession>
<comment type="caution">
    <text evidence="2">The sequence shown here is derived from an EMBL/GenBank/DDBJ whole genome shotgun (WGS) entry which is preliminary data.</text>
</comment>
<dbReference type="RefSeq" id="WP_053341823.1">
    <property type="nucleotide sequence ID" value="NZ_JACBDB010000001.1"/>
</dbReference>
<dbReference type="EMBL" id="SWVK01000007">
    <property type="protein sequence ID" value="NFN34795.1"/>
    <property type="molecule type" value="Genomic_DNA"/>
</dbReference>
<keyword evidence="1" id="KW-1133">Transmembrane helix</keyword>
<feature type="transmembrane region" description="Helical" evidence="1">
    <location>
        <begin position="197"/>
        <end position="215"/>
    </location>
</feature>
<evidence type="ECO:0000313" key="3">
    <source>
        <dbReference type="EMBL" id="NFN34795.1"/>
    </source>
</evidence>
<feature type="transmembrane region" description="Helical" evidence="1">
    <location>
        <begin position="93"/>
        <end position="110"/>
    </location>
</feature>
<dbReference type="Proteomes" id="UP000476820">
    <property type="component" value="Unassembled WGS sequence"/>
</dbReference>
<keyword evidence="1" id="KW-0472">Membrane</keyword>
<reference evidence="4 5" key="1">
    <citation type="submission" date="2019-04" db="EMBL/GenBank/DDBJ databases">
        <title>Genome sequencing of Clostridium botulinum Groups I-IV and Clostridium butyricum.</title>
        <authorList>
            <person name="Brunt J."/>
            <person name="Van Vliet A.H.M."/>
            <person name="Stringer S.C."/>
            <person name="Carter A.T."/>
            <person name="Peck M.W."/>
        </authorList>
    </citation>
    <scope>NUCLEOTIDE SEQUENCE [LARGE SCALE GENOMIC DNA]</scope>
    <source>
        <strain evidence="2 5">1605</strain>
        <strain evidence="3 4">CB-K-33E</strain>
    </source>
</reference>
<evidence type="ECO:0000313" key="2">
    <source>
        <dbReference type="EMBL" id="NFF88870.1"/>
    </source>
</evidence>
<evidence type="ECO:0000313" key="4">
    <source>
        <dbReference type="Proteomes" id="UP000473681"/>
    </source>
</evidence>
<name>A0A0M1LDF8_CLOBO</name>
<gene>
    <name evidence="2" type="ORF">FC774_13500</name>
    <name evidence="3" type="ORF">FDB51_06525</name>
</gene>
<organism evidence="2 5">
    <name type="scientific">Clostridium botulinum</name>
    <dbReference type="NCBI Taxonomy" id="1491"/>
    <lineage>
        <taxon>Bacteria</taxon>
        <taxon>Bacillati</taxon>
        <taxon>Bacillota</taxon>
        <taxon>Clostridia</taxon>
        <taxon>Eubacteriales</taxon>
        <taxon>Clostridiaceae</taxon>
        <taxon>Clostridium</taxon>
    </lineage>
</organism>
<feature type="transmembrane region" description="Helical" evidence="1">
    <location>
        <begin position="116"/>
        <end position="149"/>
    </location>
</feature>
<evidence type="ECO:0000256" key="1">
    <source>
        <dbReference type="SAM" id="Phobius"/>
    </source>
</evidence>
<evidence type="ECO:0000313" key="5">
    <source>
        <dbReference type="Proteomes" id="UP000476820"/>
    </source>
</evidence>
<dbReference type="EMBL" id="SWOV01000042">
    <property type="protein sequence ID" value="NFF88870.1"/>
    <property type="molecule type" value="Genomic_DNA"/>
</dbReference>
<dbReference type="Proteomes" id="UP000473681">
    <property type="component" value="Unassembled WGS sequence"/>
</dbReference>
<dbReference type="OrthoDB" id="6691119at2"/>
<dbReference type="AlphaFoldDB" id="A0A0M1LDF8"/>
<protein>
    <submittedName>
        <fullName evidence="2">DUF2628 domain-containing protein</fullName>
    </submittedName>
</protein>
<keyword evidence="1" id="KW-0812">Transmembrane</keyword>
<proteinExistence type="predicted"/>